<dbReference type="GO" id="GO:0046872">
    <property type="term" value="F:metal ion binding"/>
    <property type="evidence" value="ECO:0007669"/>
    <property type="project" value="UniProtKB-KW"/>
</dbReference>
<dbReference type="PANTHER" id="PTHR35038">
    <property type="entry name" value="DISSIMILATORY SULFITE REDUCTASE SIRA"/>
    <property type="match status" value="1"/>
</dbReference>
<evidence type="ECO:0000313" key="9">
    <source>
        <dbReference type="Proteomes" id="UP000242815"/>
    </source>
</evidence>
<dbReference type="InterPro" id="IPR011990">
    <property type="entry name" value="TPR-like_helical_dom_sf"/>
</dbReference>
<dbReference type="Proteomes" id="UP000242815">
    <property type="component" value="Unassembled WGS sequence"/>
</dbReference>
<name>A0A1I6BQL5_9GAMM</name>
<dbReference type="PROSITE" id="PS51007">
    <property type="entry name" value="CYTC"/>
    <property type="match status" value="1"/>
</dbReference>
<feature type="region of interest" description="Disordered" evidence="6">
    <location>
        <begin position="35"/>
        <end position="56"/>
    </location>
</feature>
<feature type="repeat" description="TPR" evidence="4">
    <location>
        <begin position="637"/>
        <end position="670"/>
    </location>
</feature>
<proteinExistence type="predicted"/>
<feature type="domain" description="Cytochrome c" evidence="7">
    <location>
        <begin position="427"/>
        <end position="530"/>
    </location>
</feature>
<dbReference type="GO" id="GO:0009055">
    <property type="term" value="F:electron transfer activity"/>
    <property type="evidence" value="ECO:0007669"/>
    <property type="project" value="InterPro"/>
</dbReference>
<dbReference type="PROSITE" id="PS50005">
    <property type="entry name" value="TPR"/>
    <property type="match status" value="3"/>
</dbReference>
<keyword evidence="1 5" id="KW-0479">Metal-binding</keyword>
<dbReference type="EMBL" id="FOYD01000005">
    <property type="protein sequence ID" value="SFQ83164.1"/>
    <property type="molecule type" value="Genomic_DNA"/>
</dbReference>
<accession>A0A1I6BQL5</accession>
<evidence type="ECO:0000256" key="3">
    <source>
        <dbReference type="ARBA" id="ARBA00023004"/>
    </source>
</evidence>
<sequence length="786" mass="86795">MAVPGNAPRRRWRWFALAVVLLLAAVVGLLISQQPPGPPAAPAPTPQISTPARPAAPVTAEFVGSDSCAGCHSEQHSAWRQSQHHHAMAHAGPDTVLGDFEDARFDYAGVTTLFTRRGERYFVTTDGPDGELEEFEVLYTFGLDPMQQYLVDLGQGRLQALSIVWDTRPAEQGGQRWFHLYPDDEIGHGDPLHWTGAAQNWNFMCADCHVTDYRKGFDADKGSFSPAWSELGVGCEACHGPGSQHLAWAEGEHGLADRGLTVLLDERRGMHWLHELERVTARRSEPLLSDREQQVCAQCHSLRSAAAEGYHAGLPLLDFYRPELLSDPLYFADGQQREEVFITGNFAQSRMHAAGVTCSDCHEPHSQALRGEGNALCGSCHLPSNFDRPEHHQHPAGSSGAQCVNCHMPERTYMVIDPRRDHGISIPRPDLGQALGIPDACSSCHSDRSADWAAQQVADWFPQGRWRQPSHASVIAAADQGQPAAQQDLVKLLAQPELAAIVRGSAAQRLNPALGPDQLRALVQGLADKDPLVRLGSLRAFEDAAPELRARFLPPLLKDPLRSIRSMAASQLADVTLPAEWQPAFQRALEEYEAELALHADRASHLGQLGLLRLRQGRVGEAEQAWDRAIRAEPRASGNYLNLADLYRLQGREKAAERLLRDALELMPGDGMLHHALGLSLIRQQQRDAAMEHLRRAWELQPENPRTGYVLAVALEPSAPQQALEILRSGMDLHPQDRDLLWAGASFAIRHGQLELATEFVDALLRRDPGDREARQLHEQLGQAVR</sequence>
<dbReference type="SMART" id="SM00028">
    <property type="entry name" value="TPR"/>
    <property type="match status" value="3"/>
</dbReference>
<evidence type="ECO:0000259" key="7">
    <source>
        <dbReference type="PROSITE" id="PS51007"/>
    </source>
</evidence>
<feature type="compositionally biased region" description="Pro residues" evidence="6">
    <location>
        <begin position="35"/>
        <end position="45"/>
    </location>
</feature>
<organism evidence="8 9">
    <name type="scientific">Halopseudomonas formosensis</name>
    <dbReference type="NCBI Taxonomy" id="1002526"/>
    <lineage>
        <taxon>Bacteria</taxon>
        <taxon>Pseudomonadati</taxon>
        <taxon>Pseudomonadota</taxon>
        <taxon>Gammaproteobacteria</taxon>
        <taxon>Pseudomonadales</taxon>
        <taxon>Pseudomonadaceae</taxon>
        <taxon>Halopseudomonas</taxon>
    </lineage>
</organism>
<reference evidence="8 9" key="1">
    <citation type="submission" date="2016-10" db="EMBL/GenBank/DDBJ databases">
        <authorList>
            <person name="de Groot N.N."/>
        </authorList>
    </citation>
    <scope>NUCLEOTIDE SEQUENCE [LARGE SCALE GENOMIC DNA]</scope>
    <source>
        <strain evidence="8 9">JCM 18415</strain>
    </source>
</reference>
<dbReference type="PANTHER" id="PTHR35038:SF8">
    <property type="entry name" value="C-TYPE POLYHEME CYTOCHROME OMCC"/>
    <property type="match status" value="1"/>
</dbReference>
<dbReference type="InterPro" id="IPR051829">
    <property type="entry name" value="Multiheme_Cytochr_ET"/>
</dbReference>
<evidence type="ECO:0000313" key="8">
    <source>
        <dbReference type="EMBL" id="SFQ83164.1"/>
    </source>
</evidence>
<protein>
    <submittedName>
        <fullName evidence="8">Tfp pilus assembly protein PilF</fullName>
    </submittedName>
</protein>
<keyword evidence="5" id="KW-0349">Heme</keyword>
<dbReference type="RefSeq" id="WP_090538868.1">
    <property type="nucleotide sequence ID" value="NZ_FOYD01000005.1"/>
</dbReference>
<dbReference type="Pfam" id="PF14559">
    <property type="entry name" value="TPR_19"/>
    <property type="match status" value="1"/>
</dbReference>
<dbReference type="InterPro" id="IPR019734">
    <property type="entry name" value="TPR_rpt"/>
</dbReference>
<gene>
    <name evidence="8" type="ORF">SAMN05216578_105180</name>
</gene>
<evidence type="ECO:0000256" key="4">
    <source>
        <dbReference type="PROSITE-ProRule" id="PRU00339"/>
    </source>
</evidence>
<dbReference type="SUPFAM" id="SSF48695">
    <property type="entry name" value="Multiheme cytochromes"/>
    <property type="match status" value="1"/>
</dbReference>
<feature type="repeat" description="TPR" evidence="4">
    <location>
        <begin position="671"/>
        <end position="704"/>
    </location>
</feature>
<evidence type="ECO:0000256" key="6">
    <source>
        <dbReference type="SAM" id="MobiDB-lite"/>
    </source>
</evidence>
<dbReference type="GO" id="GO:0020037">
    <property type="term" value="F:heme binding"/>
    <property type="evidence" value="ECO:0007669"/>
    <property type="project" value="InterPro"/>
</dbReference>
<feature type="repeat" description="TPR" evidence="4">
    <location>
        <begin position="603"/>
        <end position="636"/>
    </location>
</feature>
<dbReference type="Pfam" id="PF13435">
    <property type="entry name" value="Cytochrome_C554"/>
    <property type="match status" value="2"/>
</dbReference>
<dbReference type="GO" id="GO:0016491">
    <property type="term" value="F:oxidoreductase activity"/>
    <property type="evidence" value="ECO:0007669"/>
    <property type="project" value="TreeGrafter"/>
</dbReference>
<evidence type="ECO:0000256" key="1">
    <source>
        <dbReference type="ARBA" id="ARBA00022723"/>
    </source>
</evidence>
<keyword evidence="4" id="KW-0802">TPR repeat</keyword>
<dbReference type="InterPro" id="IPR023155">
    <property type="entry name" value="Cyt_c-552/4"/>
</dbReference>
<keyword evidence="2" id="KW-0732">Signal</keyword>
<keyword evidence="3 5" id="KW-0408">Iron</keyword>
<dbReference type="InterPro" id="IPR009056">
    <property type="entry name" value="Cyt_c-like_dom"/>
</dbReference>
<dbReference type="Gene3D" id="1.25.40.10">
    <property type="entry name" value="Tetratricopeptide repeat domain"/>
    <property type="match status" value="1"/>
</dbReference>
<evidence type="ECO:0000256" key="5">
    <source>
        <dbReference type="PROSITE-ProRule" id="PRU00433"/>
    </source>
</evidence>
<dbReference type="SUPFAM" id="SSF48452">
    <property type="entry name" value="TPR-like"/>
    <property type="match status" value="1"/>
</dbReference>
<dbReference type="STRING" id="1002526.SAMN05216578_105180"/>
<dbReference type="Gene3D" id="1.10.1130.10">
    <property type="entry name" value="Flavocytochrome C3, Chain A"/>
    <property type="match status" value="2"/>
</dbReference>
<dbReference type="AlphaFoldDB" id="A0A1I6BQL5"/>
<evidence type="ECO:0000256" key="2">
    <source>
        <dbReference type="ARBA" id="ARBA00022729"/>
    </source>
</evidence>
<dbReference type="InterPro" id="IPR036280">
    <property type="entry name" value="Multihaem_cyt_sf"/>
</dbReference>
<dbReference type="OrthoDB" id="9814800at2"/>
<dbReference type="Pfam" id="PF13432">
    <property type="entry name" value="TPR_16"/>
    <property type="match status" value="1"/>
</dbReference>